<keyword evidence="6 8" id="KW-1133">Transmembrane helix</keyword>
<accession>A0A1I6BR43</accession>
<feature type="transmembrane region" description="Helical" evidence="8">
    <location>
        <begin position="307"/>
        <end position="326"/>
    </location>
</feature>
<dbReference type="Proteomes" id="UP000182762">
    <property type="component" value="Unassembled WGS sequence"/>
</dbReference>
<proteinExistence type="inferred from homology"/>
<keyword evidence="3" id="KW-0813">Transport</keyword>
<sequence>MKKAPVIKKKHPVSMILILLIIVLALSVMSLGIGSIYISPWSVLQTFFFGVQDNFFILYNYRLPRVLIALIVGACLGISGAILQGILRNPLASPDVIGVTKGAGLAAAIVIILLPSSPLIALPISAFMGAAIIAILLMIFSHRTNMRPSTLALVGVALGAICQAGIQYTMIKFPDDVNTTLVWLTGSLWSRGWDELVLLLPCLLIIPLCFLLSSKLNILALGDDVAVGLGEKAKKTRYILLALAVVLTGLSVAVVGSIGFIGLIAPHISRRLVGNRAGVLLPASALCGAVILLVSDSLGRGLVPPTEIPAGIITAVIGAPYFLYLLKSERKAG</sequence>
<evidence type="ECO:0000256" key="7">
    <source>
        <dbReference type="ARBA" id="ARBA00023136"/>
    </source>
</evidence>
<keyword evidence="5 8" id="KW-0812">Transmembrane</keyword>
<feature type="transmembrane region" description="Helical" evidence="8">
    <location>
        <begin position="196"/>
        <end position="218"/>
    </location>
</feature>
<evidence type="ECO:0000256" key="3">
    <source>
        <dbReference type="ARBA" id="ARBA00022448"/>
    </source>
</evidence>
<dbReference type="CDD" id="cd06550">
    <property type="entry name" value="TM_ABC_iron-siderophores_like"/>
    <property type="match status" value="1"/>
</dbReference>
<dbReference type="PANTHER" id="PTHR30472:SF37">
    <property type="entry name" value="FE(3+) DICITRATE TRANSPORT SYSTEM PERMEASE PROTEIN FECD-RELATED"/>
    <property type="match status" value="1"/>
</dbReference>
<keyword evidence="4" id="KW-1003">Cell membrane</keyword>
<dbReference type="InterPro" id="IPR037294">
    <property type="entry name" value="ABC_BtuC-like"/>
</dbReference>
<dbReference type="PANTHER" id="PTHR30472">
    <property type="entry name" value="FERRIC ENTEROBACTIN TRANSPORT SYSTEM PERMEASE PROTEIN"/>
    <property type="match status" value="1"/>
</dbReference>
<keyword evidence="7 8" id="KW-0472">Membrane</keyword>
<evidence type="ECO:0000256" key="4">
    <source>
        <dbReference type="ARBA" id="ARBA00022475"/>
    </source>
</evidence>
<feature type="transmembrane region" description="Helical" evidence="8">
    <location>
        <begin position="277"/>
        <end position="295"/>
    </location>
</feature>
<dbReference type="SUPFAM" id="SSF81345">
    <property type="entry name" value="ABC transporter involved in vitamin B12 uptake, BtuC"/>
    <property type="match status" value="1"/>
</dbReference>
<comment type="caution">
    <text evidence="9">The sequence shown here is derived from an EMBL/GenBank/DDBJ whole genome shotgun (WGS) entry which is preliminary data.</text>
</comment>
<feature type="transmembrane region" description="Helical" evidence="8">
    <location>
        <begin position="238"/>
        <end position="265"/>
    </location>
</feature>
<protein>
    <submittedName>
        <fullName evidence="9">Iron complex transport system permease protein</fullName>
    </submittedName>
</protein>
<feature type="transmembrane region" description="Helical" evidence="8">
    <location>
        <begin position="12"/>
        <end position="38"/>
    </location>
</feature>
<dbReference type="RefSeq" id="WP_061804828.1">
    <property type="nucleotide sequence ID" value="NZ_FOXX01000012.1"/>
</dbReference>
<keyword evidence="10" id="KW-1185">Reference proteome</keyword>
<comment type="subcellular location">
    <subcellularLocation>
        <location evidence="1">Cell membrane</location>
        <topology evidence="1">Multi-pass membrane protein</topology>
    </subcellularLocation>
</comment>
<dbReference type="Gene3D" id="1.10.3470.10">
    <property type="entry name" value="ABC transporter involved in vitamin B12 uptake, BtuC"/>
    <property type="match status" value="1"/>
</dbReference>
<reference evidence="9 10" key="1">
    <citation type="submission" date="2016-10" db="EMBL/GenBank/DDBJ databases">
        <authorList>
            <person name="Varghese N."/>
            <person name="Submissions S."/>
        </authorList>
    </citation>
    <scope>NUCLEOTIDE SEQUENCE [LARGE SCALE GENOMIC DNA]</scope>
    <source>
        <strain evidence="9 10">DSM 13796</strain>
    </source>
</reference>
<dbReference type="InterPro" id="IPR000522">
    <property type="entry name" value="ABC_transptr_permease_BtuC"/>
</dbReference>
<feature type="transmembrane region" description="Helical" evidence="8">
    <location>
        <begin position="66"/>
        <end position="87"/>
    </location>
</feature>
<gene>
    <name evidence="9" type="ORF">SAMN02745910_04050</name>
</gene>
<comment type="similarity">
    <text evidence="2">Belongs to the binding-protein-dependent transport system permease family. FecCD subfamily.</text>
</comment>
<feature type="transmembrane region" description="Helical" evidence="8">
    <location>
        <begin position="96"/>
        <end position="114"/>
    </location>
</feature>
<evidence type="ECO:0000256" key="5">
    <source>
        <dbReference type="ARBA" id="ARBA00022692"/>
    </source>
</evidence>
<organism evidence="9 10">
    <name type="scientific">Priestia endophytica DSM 13796</name>
    <dbReference type="NCBI Taxonomy" id="1121089"/>
    <lineage>
        <taxon>Bacteria</taxon>
        <taxon>Bacillati</taxon>
        <taxon>Bacillota</taxon>
        <taxon>Bacilli</taxon>
        <taxon>Bacillales</taxon>
        <taxon>Bacillaceae</taxon>
        <taxon>Priestia</taxon>
    </lineage>
</organism>
<dbReference type="GeneID" id="93712619"/>
<dbReference type="Pfam" id="PF01032">
    <property type="entry name" value="FecCD"/>
    <property type="match status" value="1"/>
</dbReference>
<evidence type="ECO:0000256" key="1">
    <source>
        <dbReference type="ARBA" id="ARBA00004651"/>
    </source>
</evidence>
<name>A0A1I6BR43_9BACI</name>
<feature type="transmembrane region" description="Helical" evidence="8">
    <location>
        <begin position="120"/>
        <end position="140"/>
    </location>
</feature>
<evidence type="ECO:0000313" key="9">
    <source>
        <dbReference type="EMBL" id="SFQ83400.1"/>
    </source>
</evidence>
<dbReference type="EMBL" id="FOXX01000012">
    <property type="protein sequence ID" value="SFQ83400.1"/>
    <property type="molecule type" value="Genomic_DNA"/>
</dbReference>
<evidence type="ECO:0000256" key="2">
    <source>
        <dbReference type="ARBA" id="ARBA00007935"/>
    </source>
</evidence>
<evidence type="ECO:0000256" key="6">
    <source>
        <dbReference type="ARBA" id="ARBA00022989"/>
    </source>
</evidence>
<evidence type="ECO:0000256" key="8">
    <source>
        <dbReference type="SAM" id="Phobius"/>
    </source>
</evidence>
<evidence type="ECO:0000313" key="10">
    <source>
        <dbReference type="Proteomes" id="UP000182762"/>
    </source>
</evidence>